<comment type="caution">
    <text evidence="1">The sequence shown here is derived from an EMBL/GenBank/DDBJ whole genome shotgun (WGS) entry which is preliminary data.</text>
</comment>
<accession>A0A540LEX6</accession>
<organism evidence="1 2">
    <name type="scientific">Malus baccata</name>
    <name type="common">Siberian crab apple</name>
    <name type="synonym">Pyrus baccata</name>
    <dbReference type="NCBI Taxonomy" id="106549"/>
    <lineage>
        <taxon>Eukaryota</taxon>
        <taxon>Viridiplantae</taxon>
        <taxon>Streptophyta</taxon>
        <taxon>Embryophyta</taxon>
        <taxon>Tracheophyta</taxon>
        <taxon>Spermatophyta</taxon>
        <taxon>Magnoliopsida</taxon>
        <taxon>eudicotyledons</taxon>
        <taxon>Gunneridae</taxon>
        <taxon>Pentapetalae</taxon>
        <taxon>rosids</taxon>
        <taxon>fabids</taxon>
        <taxon>Rosales</taxon>
        <taxon>Rosaceae</taxon>
        <taxon>Amygdaloideae</taxon>
        <taxon>Maleae</taxon>
        <taxon>Malus</taxon>
    </lineage>
</organism>
<keyword evidence="2" id="KW-1185">Reference proteome</keyword>
<protein>
    <submittedName>
        <fullName evidence="1">Uncharacterized protein</fullName>
    </submittedName>
</protein>
<dbReference type="EMBL" id="VIEB01000613">
    <property type="protein sequence ID" value="TQD85010.1"/>
    <property type="molecule type" value="Genomic_DNA"/>
</dbReference>
<evidence type="ECO:0000313" key="2">
    <source>
        <dbReference type="Proteomes" id="UP000315295"/>
    </source>
</evidence>
<evidence type="ECO:0000313" key="1">
    <source>
        <dbReference type="EMBL" id="TQD85010.1"/>
    </source>
</evidence>
<dbReference type="AlphaFoldDB" id="A0A540LEX6"/>
<proteinExistence type="predicted"/>
<dbReference type="Proteomes" id="UP000315295">
    <property type="component" value="Unassembled WGS sequence"/>
</dbReference>
<sequence>MKSNSAERFRMQIIGFHVHDASMKLKARDTKQNYHTNMSRKIYEKKLIYKAN</sequence>
<gene>
    <name evidence="1" type="ORF">C1H46_029451</name>
</gene>
<reference evidence="1 2" key="1">
    <citation type="journal article" date="2019" name="G3 (Bethesda)">
        <title>Sequencing of a Wild Apple (Malus baccata) Genome Unravels the Differences Between Cultivated and Wild Apple Species Regarding Disease Resistance and Cold Tolerance.</title>
        <authorList>
            <person name="Chen X."/>
        </authorList>
    </citation>
    <scope>NUCLEOTIDE SEQUENCE [LARGE SCALE GENOMIC DNA]</scope>
    <source>
        <strain evidence="2">cv. Shandingzi</strain>
        <tissue evidence="1">Leaves</tissue>
    </source>
</reference>
<name>A0A540LEX6_MALBA</name>